<evidence type="ECO:0000256" key="1">
    <source>
        <dbReference type="SAM" id="MobiDB-lite"/>
    </source>
</evidence>
<keyword evidence="2" id="KW-1133">Transmembrane helix</keyword>
<evidence type="ECO:0000313" key="4">
    <source>
        <dbReference type="Proteomes" id="UP000186308"/>
    </source>
</evidence>
<sequence>MVMRNAGRVKAPGELGGKPHESAGWRPSRDRERLSPGIWIAGFVLAGGVIALMAALFGVT</sequence>
<gene>
    <name evidence="3" type="ORF">SAMN05421828_11369</name>
</gene>
<accession>A0A8G2FGN3</accession>
<dbReference type="AlphaFoldDB" id="A0A8G2FGN3"/>
<feature type="transmembrane region" description="Helical" evidence="2">
    <location>
        <begin position="38"/>
        <end position="59"/>
    </location>
</feature>
<keyword evidence="2" id="KW-0472">Membrane</keyword>
<dbReference type="Proteomes" id="UP000186308">
    <property type="component" value="Unassembled WGS sequence"/>
</dbReference>
<name>A0A8G2FGN3_ACIRU</name>
<dbReference type="RefSeq" id="WP_029311753.1">
    <property type="nucleotide sequence ID" value="NZ_FTNE01000013.1"/>
</dbReference>
<proteinExistence type="predicted"/>
<protein>
    <submittedName>
        <fullName evidence="3">Uncharacterized protein</fullName>
    </submittedName>
</protein>
<reference evidence="3 4" key="1">
    <citation type="submission" date="2017-01" db="EMBL/GenBank/DDBJ databases">
        <authorList>
            <person name="Varghese N."/>
            <person name="Submissions S."/>
        </authorList>
    </citation>
    <scope>NUCLEOTIDE SEQUENCE [LARGE SCALE GENOMIC DNA]</scope>
    <source>
        <strain evidence="3 4">ATCC 35905</strain>
    </source>
</reference>
<dbReference type="EMBL" id="FTNE01000013">
    <property type="protein sequence ID" value="SIR00586.1"/>
    <property type="molecule type" value="Genomic_DNA"/>
</dbReference>
<organism evidence="3 4">
    <name type="scientific">Acidiphilium rubrum</name>
    <dbReference type="NCBI Taxonomy" id="526"/>
    <lineage>
        <taxon>Bacteria</taxon>
        <taxon>Pseudomonadati</taxon>
        <taxon>Pseudomonadota</taxon>
        <taxon>Alphaproteobacteria</taxon>
        <taxon>Acetobacterales</taxon>
        <taxon>Acidocellaceae</taxon>
        <taxon>Acidiphilium</taxon>
    </lineage>
</organism>
<comment type="caution">
    <text evidence="3">The sequence shown here is derived from an EMBL/GenBank/DDBJ whole genome shotgun (WGS) entry which is preliminary data.</text>
</comment>
<feature type="region of interest" description="Disordered" evidence="1">
    <location>
        <begin position="1"/>
        <end position="31"/>
    </location>
</feature>
<evidence type="ECO:0000256" key="2">
    <source>
        <dbReference type="SAM" id="Phobius"/>
    </source>
</evidence>
<feature type="compositionally biased region" description="Basic and acidic residues" evidence="1">
    <location>
        <begin position="17"/>
        <end position="31"/>
    </location>
</feature>
<keyword evidence="2" id="KW-0812">Transmembrane</keyword>
<evidence type="ECO:0000313" key="3">
    <source>
        <dbReference type="EMBL" id="SIR00586.1"/>
    </source>
</evidence>
<keyword evidence="4" id="KW-1185">Reference proteome</keyword>